<keyword evidence="9 11" id="KW-0482">Metalloprotease</keyword>
<evidence type="ECO:0000256" key="11">
    <source>
        <dbReference type="RuleBase" id="RU003983"/>
    </source>
</evidence>
<accession>A0A1H0W512</accession>
<evidence type="ECO:0000256" key="8">
    <source>
        <dbReference type="ARBA" id="ARBA00022989"/>
    </source>
</evidence>
<evidence type="ECO:0000256" key="1">
    <source>
        <dbReference type="ARBA" id="ARBA00004651"/>
    </source>
</evidence>
<dbReference type="GO" id="GO:0004222">
    <property type="term" value="F:metalloendopeptidase activity"/>
    <property type="evidence" value="ECO:0007669"/>
    <property type="project" value="InterPro"/>
</dbReference>
<evidence type="ECO:0000256" key="9">
    <source>
        <dbReference type="ARBA" id="ARBA00023049"/>
    </source>
</evidence>
<dbReference type="GO" id="GO:0005886">
    <property type="term" value="C:plasma membrane"/>
    <property type="evidence" value="ECO:0007669"/>
    <property type="project" value="UniProtKB-SubCell"/>
</dbReference>
<proteinExistence type="inferred from homology"/>
<dbReference type="Pfam" id="PF01435">
    <property type="entry name" value="Peptidase_M48"/>
    <property type="match status" value="2"/>
</dbReference>
<sequence length="256" mass="29127">MNQRLIHDNEKGYYTLCLVISIFTYFALILSVIGIFYILIGVAVSVFLHGLSIGHIRSNGIKLTEKQFPLIYNRAKTIAEKMNVQEIPTIYVIQSDGVLNAFATRFFGRNFIVLYSDIVELTEEGYSDELDFVIAHELAHIQRKHLTKNLLILPARWIPFLGNAYSRACEFTCDRMATSFTSNPDAAINALTILAVGKKLFVQVDTEEYIESARRETGLFIWLSQILSTHPPLPKRITEVQQIKNYPEMYGLVQSA</sequence>
<reference evidence="15" key="1">
    <citation type="submission" date="2016-10" db="EMBL/GenBank/DDBJ databases">
        <authorList>
            <person name="Varghese N."/>
            <person name="Submissions S."/>
        </authorList>
    </citation>
    <scope>NUCLEOTIDE SEQUENCE [LARGE SCALE GENOMIC DNA]</scope>
    <source>
        <strain evidence="15">IBRC-M10078</strain>
    </source>
</reference>
<evidence type="ECO:0000256" key="10">
    <source>
        <dbReference type="ARBA" id="ARBA00023136"/>
    </source>
</evidence>
<dbReference type="Gene3D" id="3.30.2010.10">
    <property type="entry name" value="Metalloproteases ('zincins'), catalytic domain"/>
    <property type="match status" value="1"/>
</dbReference>
<keyword evidence="2" id="KW-1003">Cell membrane</keyword>
<evidence type="ECO:0000256" key="6">
    <source>
        <dbReference type="ARBA" id="ARBA00022801"/>
    </source>
</evidence>
<feature type="domain" description="Peptidase M48" evidence="13">
    <location>
        <begin position="71"/>
        <end position="152"/>
    </location>
</feature>
<comment type="cofactor">
    <cofactor evidence="11">
        <name>Zn(2+)</name>
        <dbReference type="ChEBI" id="CHEBI:29105"/>
    </cofactor>
    <text evidence="11">Binds 1 zinc ion per subunit.</text>
</comment>
<dbReference type="InterPro" id="IPR050083">
    <property type="entry name" value="HtpX_protease"/>
</dbReference>
<evidence type="ECO:0000256" key="4">
    <source>
        <dbReference type="ARBA" id="ARBA00022692"/>
    </source>
</evidence>
<evidence type="ECO:0000313" key="14">
    <source>
        <dbReference type="EMBL" id="SDP85688.1"/>
    </source>
</evidence>
<keyword evidence="4 12" id="KW-0812">Transmembrane</keyword>
<keyword evidence="5" id="KW-0479">Metal-binding</keyword>
<evidence type="ECO:0000259" key="13">
    <source>
        <dbReference type="Pfam" id="PF01435"/>
    </source>
</evidence>
<keyword evidence="6 11" id="KW-0378">Hydrolase</keyword>
<comment type="subcellular location">
    <subcellularLocation>
        <location evidence="1">Cell membrane</location>
        <topology evidence="1">Multi-pass membrane protein</topology>
    </subcellularLocation>
</comment>
<keyword evidence="3 11" id="KW-0645">Protease</keyword>
<evidence type="ECO:0000256" key="12">
    <source>
        <dbReference type="SAM" id="Phobius"/>
    </source>
</evidence>
<dbReference type="GO" id="GO:0046872">
    <property type="term" value="F:metal ion binding"/>
    <property type="evidence" value="ECO:0007669"/>
    <property type="project" value="UniProtKB-KW"/>
</dbReference>
<keyword evidence="10 12" id="KW-0472">Membrane</keyword>
<dbReference type="Proteomes" id="UP000199159">
    <property type="component" value="Unassembled WGS sequence"/>
</dbReference>
<dbReference type="CDD" id="cd07325">
    <property type="entry name" value="M48_Ste24p_like"/>
    <property type="match status" value="1"/>
</dbReference>
<dbReference type="STRING" id="930152.SAMN05216565_10958"/>
<evidence type="ECO:0000256" key="3">
    <source>
        <dbReference type="ARBA" id="ARBA00022670"/>
    </source>
</evidence>
<comment type="similarity">
    <text evidence="11">Belongs to the peptidase M48 family.</text>
</comment>
<keyword evidence="7 11" id="KW-0862">Zinc</keyword>
<dbReference type="PANTHER" id="PTHR43221">
    <property type="entry name" value="PROTEASE HTPX"/>
    <property type="match status" value="1"/>
</dbReference>
<dbReference type="PANTHER" id="PTHR43221:SF1">
    <property type="entry name" value="PROTEASE HTPX"/>
    <property type="match status" value="1"/>
</dbReference>
<keyword evidence="15" id="KW-1185">Reference proteome</keyword>
<organism evidence="14 15">
    <name type="scientific">Litchfieldia salsa</name>
    <dbReference type="NCBI Taxonomy" id="930152"/>
    <lineage>
        <taxon>Bacteria</taxon>
        <taxon>Bacillati</taxon>
        <taxon>Bacillota</taxon>
        <taxon>Bacilli</taxon>
        <taxon>Bacillales</taxon>
        <taxon>Bacillaceae</taxon>
        <taxon>Litchfieldia</taxon>
    </lineage>
</organism>
<keyword evidence="8 12" id="KW-1133">Transmembrane helix</keyword>
<dbReference type="EMBL" id="FNJU01000009">
    <property type="protein sequence ID" value="SDP85688.1"/>
    <property type="molecule type" value="Genomic_DNA"/>
</dbReference>
<evidence type="ECO:0000313" key="15">
    <source>
        <dbReference type="Proteomes" id="UP000199159"/>
    </source>
</evidence>
<dbReference type="RefSeq" id="WP_090856649.1">
    <property type="nucleotide sequence ID" value="NZ_FNJU01000009.1"/>
</dbReference>
<dbReference type="GO" id="GO:0006508">
    <property type="term" value="P:proteolysis"/>
    <property type="evidence" value="ECO:0007669"/>
    <property type="project" value="UniProtKB-KW"/>
</dbReference>
<feature type="domain" description="Peptidase M48" evidence="13">
    <location>
        <begin position="157"/>
        <end position="243"/>
    </location>
</feature>
<gene>
    <name evidence="14" type="ORF">SAMN05216565_10958</name>
</gene>
<evidence type="ECO:0000256" key="5">
    <source>
        <dbReference type="ARBA" id="ARBA00022723"/>
    </source>
</evidence>
<feature type="transmembrane region" description="Helical" evidence="12">
    <location>
        <begin position="12"/>
        <end position="29"/>
    </location>
</feature>
<dbReference type="InterPro" id="IPR001915">
    <property type="entry name" value="Peptidase_M48"/>
</dbReference>
<dbReference type="AlphaFoldDB" id="A0A1H0W512"/>
<protein>
    <submittedName>
        <fullName evidence="14">Zn-dependent protease with chaperone function</fullName>
    </submittedName>
</protein>
<dbReference type="OrthoDB" id="9810445at2"/>
<name>A0A1H0W512_9BACI</name>
<evidence type="ECO:0000256" key="7">
    <source>
        <dbReference type="ARBA" id="ARBA00022833"/>
    </source>
</evidence>
<evidence type="ECO:0000256" key="2">
    <source>
        <dbReference type="ARBA" id="ARBA00022475"/>
    </source>
</evidence>